<reference evidence="2" key="1">
    <citation type="journal article" date="2020" name="Stud. Mycol.">
        <title>101 Dothideomycetes genomes: a test case for predicting lifestyles and emergence of pathogens.</title>
        <authorList>
            <person name="Haridas S."/>
            <person name="Albert R."/>
            <person name="Binder M."/>
            <person name="Bloem J."/>
            <person name="Labutti K."/>
            <person name="Salamov A."/>
            <person name="Andreopoulos B."/>
            <person name="Baker S."/>
            <person name="Barry K."/>
            <person name="Bills G."/>
            <person name="Bluhm B."/>
            <person name="Cannon C."/>
            <person name="Castanera R."/>
            <person name="Culley D."/>
            <person name="Daum C."/>
            <person name="Ezra D."/>
            <person name="Gonzalez J."/>
            <person name="Henrissat B."/>
            <person name="Kuo A."/>
            <person name="Liang C."/>
            <person name="Lipzen A."/>
            <person name="Lutzoni F."/>
            <person name="Magnuson J."/>
            <person name="Mondo S."/>
            <person name="Nolan M."/>
            <person name="Ohm R."/>
            <person name="Pangilinan J."/>
            <person name="Park H.-J."/>
            <person name="Ramirez L."/>
            <person name="Alfaro M."/>
            <person name="Sun H."/>
            <person name="Tritt A."/>
            <person name="Yoshinaga Y."/>
            <person name="Zwiers L.-H."/>
            <person name="Turgeon B."/>
            <person name="Goodwin S."/>
            <person name="Spatafora J."/>
            <person name="Crous P."/>
            <person name="Grigoriev I."/>
        </authorList>
    </citation>
    <scope>NUCLEOTIDE SEQUENCE</scope>
    <source>
        <strain evidence="2">CBS 473.64</strain>
    </source>
</reference>
<gene>
    <name evidence="2" type="ORF">P280DRAFT_41137</name>
</gene>
<accession>A0A6A6RX38</accession>
<dbReference type="AlphaFoldDB" id="A0A6A6RX38"/>
<evidence type="ECO:0000313" key="3">
    <source>
        <dbReference type="Proteomes" id="UP000799753"/>
    </source>
</evidence>
<protein>
    <submittedName>
        <fullName evidence="2">Uncharacterized protein</fullName>
    </submittedName>
</protein>
<organism evidence="2 3">
    <name type="scientific">Massarina eburnea CBS 473.64</name>
    <dbReference type="NCBI Taxonomy" id="1395130"/>
    <lineage>
        <taxon>Eukaryota</taxon>
        <taxon>Fungi</taxon>
        <taxon>Dikarya</taxon>
        <taxon>Ascomycota</taxon>
        <taxon>Pezizomycotina</taxon>
        <taxon>Dothideomycetes</taxon>
        <taxon>Pleosporomycetidae</taxon>
        <taxon>Pleosporales</taxon>
        <taxon>Massarineae</taxon>
        <taxon>Massarinaceae</taxon>
        <taxon>Massarina</taxon>
    </lineage>
</organism>
<sequence length="160" mass="18321">MTLVNRIHIPMRHSRACYRIKCSRIIIKEYNRLRMHVYRACVRVRGSTPCFLSRSKSFSYTNKKSIILNLQIREGYQTPAGKQAQSTVRSLKEKNTSSYHKQFQTSFHVFAPRRPISARHLPHFVSSNRNPAAGPAKCRGSSSCRDMSHVSPSIETIALT</sequence>
<evidence type="ECO:0000313" key="2">
    <source>
        <dbReference type="EMBL" id="KAF2639572.1"/>
    </source>
</evidence>
<evidence type="ECO:0000256" key="1">
    <source>
        <dbReference type="SAM" id="MobiDB-lite"/>
    </source>
</evidence>
<proteinExistence type="predicted"/>
<dbReference type="EMBL" id="MU006786">
    <property type="protein sequence ID" value="KAF2639572.1"/>
    <property type="molecule type" value="Genomic_DNA"/>
</dbReference>
<dbReference type="Proteomes" id="UP000799753">
    <property type="component" value="Unassembled WGS sequence"/>
</dbReference>
<name>A0A6A6RX38_9PLEO</name>
<keyword evidence="3" id="KW-1185">Reference proteome</keyword>
<feature type="region of interest" description="Disordered" evidence="1">
    <location>
        <begin position="125"/>
        <end position="145"/>
    </location>
</feature>